<dbReference type="AlphaFoldDB" id="A0A226F226"/>
<evidence type="ECO:0000313" key="3">
    <source>
        <dbReference type="Proteomes" id="UP000198287"/>
    </source>
</evidence>
<keyword evidence="1" id="KW-0812">Transmembrane</keyword>
<keyword evidence="3" id="KW-1185">Reference proteome</keyword>
<proteinExistence type="predicted"/>
<feature type="transmembrane region" description="Helical" evidence="1">
    <location>
        <begin position="232"/>
        <end position="252"/>
    </location>
</feature>
<evidence type="ECO:0000256" key="1">
    <source>
        <dbReference type="SAM" id="Phobius"/>
    </source>
</evidence>
<feature type="transmembrane region" description="Helical" evidence="1">
    <location>
        <begin position="411"/>
        <end position="431"/>
    </location>
</feature>
<reference evidence="2 3" key="1">
    <citation type="submission" date="2015-12" db="EMBL/GenBank/DDBJ databases">
        <title>The genome of Folsomia candida.</title>
        <authorList>
            <person name="Faddeeva A."/>
            <person name="Derks M.F."/>
            <person name="Anvar Y."/>
            <person name="Smit S."/>
            <person name="Van Straalen N."/>
            <person name="Roelofs D."/>
        </authorList>
    </citation>
    <scope>NUCLEOTIDE SEQUENCE [LARGE SCALE GENOMIC DNA]</scope>
    <source>
        <strain evidence="2 3">VU population</strain>
        <tissue evidence="2">Whole body</tissue>
    </source>
</reference>
<evidence type="ECO:0000313" key="2">
    <source>
        <dbReference type="EMBL" id="OXA63839.1"/>
    </source>
</evidence>
<organism evidence="2 3">
    <name type="scientific">Folsomia candida</name>
    <name type="common">Springtail</name>
    <dbReference type="NCBI Taxonomy" id="158441"/>
    <lineage>
        <taxon>Eukaryota</taxon>
        <taxon>Metazoa</taxon>
        <taxon>Ecdysozoa</taxon>
        <taxon>Arthropoda</taxon>
        <taxon>Hexapoda</taxon>
        <taxon>Collembola</taxon>
        <taxon>Entomobryomorpha</taxon>
        <taxon>Isotomoidea</taxon>
        <taxon>Isotomidae</taxon>
        <taxon>Proisotominae</taxon>
        <taxon>Folsomia</taxon>
    </lineage>
</organism>
<dbReference type="Proteomes" id="UP000198287">
    <property type="component" value="Unassembled WGS sequence"/>
</dbReference>
<sequence>MHFLCPYCFEFYQEIPSHVSLDFVNVAIYKNSFKKNEIILIMEYFREVDSSPNCVHAPWQVSPLYFESPCDFDLLIAQTVAEVLNITAIHRLGSIDRRKLRYGFQLSSFSEEMEQWSGALFFVGGYGQRIIYCVDSYTSFSFKVWLSPYTFSAWLVIFIVCLTLPPFLWRRDASTFLNVCETILNLVAILLRQTIAEKYSRSVIVVSYSLTFILISSLYENYLTSQLIVPDILAPFASLGEVILAGYCIVTLQWGNFSTPTRLIYEMDYKRNGILELINSTTREYFGASWEPEEIRSFVARQFAILEISVDGFYSDLVLQKTKVVLGKKAGKECHKIPGEVLGASVYFSKYVFHIGQIFADKVQSLRESGHLGWFMYDLRGLIETKGLRDVEKEEGFEDEGSSGFISIKHLLSFFSLSLFGMVVSGIVFGIEKYYGMRDKPCTA</sequence>
<accession>A0A226F226</accession>
<keyword evidence="1" id="KW-1133">Transmembrane helix</keyword>
<feature type="transmembrane region" description="Helical" evidence="1">
    <location>
        <begin position="203"/>
        <end position="220"/>
    </location>
</feature>
<keyword evidence="1" id="KW-0472">Membrane</keyword>
<gene>
    <name evidence="2" type="ORF">Fcan01_00823</name>
</gene>
<feature type="transmembrane region" description="Helical" evidence="1">
    <location>
        <begin position="149"/>
        <end position="169"/>
    </location>
</feature>
<dbReference type="EMBL" id="LNIX01000001">
    <property type="protein sequence ID" value="OXA63839.1"/>
    <property type="molecule type" value="Genomic_DNA"/>
</dbReference>
<protein>
    <submittedName>
        <fullName evidence="2">Uncharacterized protein</fullName>
    </submittedName>
</protein>
<comment type="caution">
    <text evidence="2">The sequence shown here is derived from an EMBL/GenBank/DDBJ whole genome shotgun (WGS) entry which is preliminary data.</text>
</comment>
<name>A0A226F226_FOLCA</name>